<evidence type="ECO:0008006" key="4">
    <source>
        <dbReference type="Google" id="ProtNLM"/>
    </source>
</evidence>
<dbReference type="FunCoup" id="Q55F86">
    <property type="interactions" value="877"/>
</dbReference>
<dbReference type="eggNOG" id="ENOG502RIKH">
    <property type="taxonomic scope" value="Eukaryota"/>
</dbReference>
<comment type="caution">
    <text evidence="2">The sequence shown here is derived from an EMBL/GenBank/DDBJ whole genome shotgun (WGS) entry which is preliminary data.</text>
</comment>
<dbReference type="AlphaFoldDB" id="Q55F86"/>
<dbReference type="EMBL" id="AAFI02000003">
    <property type="protein sequence ID" value="EAL73557.1"/>
    <property type="molecule type" value="Genomic_DNA"/>
</dbReference>
<dbReference type="RefSeq" id="XP_647647.1">
    <property type="nucleotide sequence ID" value="XM_642555.1"/>
</dbReference>
<dbReference type="GeneID" id="8616464"/>
<keyword evidence="3" id="KW-1185">Reference proteome</keyword>
<keyword evidence="1" id="KW-1133">Transmembrane helix</keyword>
<keyword evidence="1" id="KW-0812">Transmembrane</keyword>
<evidence type="ECO:0000256" key="1">
    <source>
        <dbReference type="SAM" id="Phobius"/>
    </source>
</evidence>
<dbReference type="HOGENOM" id="CLU_1323017_0_0_1"/>
<evidence type="ECO:0000313" key="3">
    <source>
        <dbReference type="Proteomes" id="UP000002195"/>
    </source>
</evidence>
<feature type="transmembrane region" description="Helical" evidence="1">
    <location>
        <begin position="78"/>
        <end position="96"/>
    </location>
</feature>
<sequence length="210" mass="23923">MGIENQFQQQIPQPLLVPVNEINQEKYIVNQYSKTQLKGSFLKGFSETFPYELTNVMAPQDYQSIIKEINGISKTKKIPIKGFFGLLVVSITLLFFSPLAFVVIFPIAISLITVSLVCVQYFSKRIQEKIEKTLINFNNVFAIRRVNIELSKKCMFLKTKVKIVYPASLAIQPVMYNIQPIQQAFYQQPTTVGKVETTKNEDTASLLSKV</sequence>
<dbReference type="KEGG" id="ddi:DDB_G0268208"/>
<dbReference type="dictyBase" id="DDB_G0268208"/>
<feature type="transmembrane region" description="Helical" evidence="1">
    <location>
        <begin position="102"/>
        <end position="122"/>
    </location>
</feature>
<evidence type="ECO:0000313" key="2">
    <source>
        <dbReference type="EMBL" id="EAL73557.1"/>
    </source>
</evidence>
<dbReference type="PaxDb" id="44689-DDB0189867"/>
<dbReference type="VEuPathDB" id="AmoebaDB:DDB_G0268208"/>
<protein>
    <recommendedName>
        <fullName evidence="4">Transmembrane protein</fullName>
    </recommendedName>
</protein>
<keyword evidence="1" id="KW-0472">Membrane</keyword>
<reference evidence="2 3" key="1">
    <citation type="journal article" date="2005" name="Nature">
        <title>The genome of the social amoeba Dictyostelium discoideum.</title>
        <authorList>
            <consortium name="The Dictyostelium discoideum Sequencing Consortium"/>
            <person name="Eichinger L."/>
            <person name="Pachebat J.A."/>
            <person name="Glockner G."/>
            <person name="Rajandream M.A."/>
            <person name="Sucgang R."/>
            <person name="Berriman M."/>
            <person name="Song J."/>
            <person name="Olsen R."/>
            <person name="Szafranski K."/>
            <person name="Xu Q."/>
            <person name="Tunggal B."/>
            <person name="Kummerfeld S."/>
            <person name="Madera M."/>
            <person name="Konfortov B.A."/>
            <person name="Rivero F."/>
            <person name="Bankier A.T."/>
            <person name="Lehmann R."/>
            <person name="Hamlin N."/>
            <person name="Davies R."/>
            <person name="Gaudet P."/>
            <person name="Fey P."/>
            <person name="Pilcher K."/>
            <person name="Chen G."/>
            <person name="Saunders D."/>
            <person name="Sodergren E."/>
            <person name="Davis P."/>
            <person name="Kerhornou A."/>
            <person name="Nie X."/>
            <person name="Hall N."/>
            <person name="Anjard C."/>
            <person name="Hemphill L."/>
            <person name="Bason N."/>
            <person name="Farbrother P."/>
            <person name="Desany B."/>
            <person name="Just E."/>
            <person name="Morio T."/>
            <person name="Rost R."/>
            <person name="Churcher C."/>
            <person name="Cooper J."/>
            <person name="Haydock S."/>
            <person name="van Driessche N."/>
            <person name="Cronin A."/>
            <person name="Goodhead I."/>
            <person name="Muzny D."/>
            <person name="Mourier T."/>
            <person name="Pain A."/>
            <person name="Lu M."/>
            <person name="Harper D."/>
            <person name="Lindsay R."/>
            <person name="Hauser H."/>
            <person name="James K."/>
            <person name="Quiles M."/>
            <person name="Madan Babu M."/>
            <person name="Saito T."/>
            <person name="Buchrieser C."/>
            <person name="Wardroper A."/>
            <person name="Felder M."/>
            <person name="Thangavelu M."/>
            <person name="Johnson D."/>
            <person name="Knights A."/>
            <person name="Loulseged H."/>
            <person name="Mungall K."/>
            <person name="Oliver K."/>
            <person name="Price C."/>
            <person name="Quail M.A."/>
            <person name="Urushihara H."/>
            <person name="Hernandez J."/>
            <person name="Rabbinowitsch E."/>
            <person name="Steffen D."/>
            <person name="Sanders M."/>
            <person name="Ma J."/>
            <person name="Kohara Y."/>
            <person name="Sharp S."/>
            <person name="Simmonds M."/>
            <person name="Spiegler S."/>
            <person name="Tivey A."/>
            <person name="Sugano S."/>
            <person name="White B."/>
            <person name="Walker D."/>
            <person name="Woodward J."/>
            <person name="Winckler T."/>
            <person name="Tanaka Y."/>
            <person name="Shaulsky G."/>
            <person name="Schleicher M."/>
            <person name="Weinstock G."/>
            <person name="Rosenthal A."/>
            <person name="Cox E.C."/>
            <person name="Chisholm R.L."/>
            <person name="Gibbs R."/>
            <person name="Loomis W.F."/>
            <person name="Platzer M."/>
            <person name="Kay R.R."/>
            <person name="Williams J."/>
            <person name="Dear P.H."/>
            <person name="Noegel A.A."/>
            <person name="Barrell B."/>
            <person name="Kuspa A."/>
        </authorList>
    </citation>
    <scope>NUCLEOTIDE SEQUENCE [LARGE SCALE GENOMIC DNA]</scope>
    <source>
        <strain evidence="2 3">AX4</strain>
    </source>
</reference>
<gene>
    <name evidence="2" type="ORF">DDB_G0268208</name>
</gene>
<dbReference type="PhylomeDB" id="Q55F86"/>
<organism evidence="2 3">
    <name type="scientific">Dictyostelium discoideum</name>
    <name type="common">Social amoeba</name>
    <dbReference type="NCBI Taxonomy" id="44689"/>
    <lineage>
        <taxon>Eukaryota</taxon>
        <taxon>Amoebozoa</taxon>
        <taxon>Evosea</taxon>
        <taxon>Eumycetozoa</taxon>
        <taxon>Dictyostelia</taxon>
        <taxon>Dictyosteliales</taxon>
        <taxon>Dictyosteliaceae</taxon>
        <taxon>Dictyostelium</taxon>
    </lineage>
</organism>
<proteinExistence type="predicted"/>
<dbReference type="Proteomes" id="UP000002195">
    <property type="component" value="Unassembled WGS sequence"/>
</dbReference>
<dbReference type="InParanoid" id="Q55F86"/>
<name>Q55F86_DICDI</name>
<accession>Q55F86</accession>